<feature type="region of interest" description="Disordered" evidence="1">
    <location>
        <begin position="92"/>
        <end position="141"/>
    </location>
</feature>
<proteinExistence type="predicted"/>
<protein>
    <submittedName>
        <fullName evidence="2">Uncharacterized protein</fullName>
    </submittedName>
</protein>
<dbReference type="AlphaFoldDB" id="A0A9P0KF06"/>
<accession>A0A9P0KF06</accession>
<keyword evidence="3" id="KW-1185">Reference proteome</keyword>
<evidence type="ECO:0000256" key="1">
    <source>
        <dbReference type="SAM" id="MobiDB-lite"/>
    </source>
</evidence>
<dbReference type="EMBL" id="CAKOFQ010006820">
    <property type="protein sequence ID" value="CAH1974245.1"/>
    <property type="molecule type" value="Genomic_DNA"/>
</dbReference>
<reference evidence="2" key="1">
    <citation type="submission" date="2022-03" db="EMBL/GenBank/DDBJ databases">
        <authorList>
            <person name="Sayadi A."/>
        </authorList>
    </citation>
    <scope>NUCLEOTIDE SEQUENCE</scope>
</reference>
<evidence type="ECO:0000313" key="2">
    <source>
        <dbReference type="EMBL" id="CAH1974245.1"/>
    </source>
</evidence>
<dbReference type="OrthoDB" id="6770781at2759"/>
<dbReference type="Proteomes" id="UP001152888">
    <property type="component" value="Unassembled WGS sequence"/>
</dbReference>
<gene>
    <name evidence="2" type="ORF">ACAOBT_LOCUS10972</name>
</gene>
<organism evidence="2 3">
    <name type="scientific">Acanthoscelides obtectus</name>
    <name type="common">Bean weevil</name>
    <name type="synonym">Bruchus obtectus</name>
    <dbReference type="NCBI Taxonomy" id="200917"/>
    <lineage>
        <taxon>Eukaryota</taxon>
        <taxon>Metazoa</taxon>
        <taxon>Ecdysozoa</taxon>
        <taxon>Arthropoda</taxon>
        <taxon>Hexapoda</taxon>
        <taxon>Insecta</taxon>
        <taxon>Pterygota</taxon>
        <taxon>Neoptera</taxon>
        <taxon>Endopterygota</taxon>
        <taxon>Coleoptera</taxon>
        <taxon>Polyphaga</taxon>
        <taxon>Cucujiformia</taxon>
        <taxon>Chrysomeloidea</taxon>
        <taxon>Chrysomelidae</taxon>
        <taxon>Bruchinae</taxon>
        <taxon>Bruchini</taxon>
        <taxon>Acanthoscelides</taxon>
    </lineage>
</organism>
<evidence type="ECO:0000313" key="3">
    <source>
        <dbReference type="Proteomes" id="UP001152888"/>
    </source>
</evidence>
<sequence length="141" mass="15843">MKWMHIITDYKLSAANKTIPKSDFPHLLKLVTDLLLESEKDNLISGFEKAGTYPLNRMKILERIPSNDNIDPCVQTNVSAAVIELLEERRFSGPAEQTTREKKLNITTGKSISIPNCQNEPVAGPSGVKQNILNRNKKLEQ</sequence>
<feature type="compositionally biased region" description="Polar residues" evidence="1">
    <location>
        <begin position="105"/>
        <end position="119"/>
    </location>
</feature>
<comment type="caution">
    <text evidence="2">The sequence shown here is derived from an EMBL/GenBank/DDBJ whole genome shotgun (WGS) entry which is preliminary data.</text>
</comment>
<name>A0A9P0KF06_ACAOB</name>